<dbReference type="Gene3D" id="3.30.1200.10">
    <property type="entry name" value="YggU-like"/>
    <property type="match status" value="1"/>
</dbReference>
<reference evidence="3 4" key="1">
    <citation type="submission" date="2023-06" db="EMBL/GenBank/DDBJ databases">
        <title>Roseiconus lacunae JC819 isolated from Gulf of Mannar region, Tamil Nadu.</title>
        <authorList>
            <person name="Pk S."/>
            <person name="Ch S."/>
            <person name="Ch V.R."/>
        </authorList>
    </citation>
    <scope>NUCLEOTIDE SEQUENCE [LARGE SCALE GENOMIC DNA]</scope>
    <source>
        <strain evidence="3 4">JC819</strain>
    </source>
</reference>
<comment type="caution">
    <text evidence="3">The sequence shown here is derived from an EMBL/GenBank/DDBJ whole genome shotgun (WGS) entry which is preliminary data.</text>
</comment>
<proteinExistence type="inferred from homology"/>
<dbReference type="SMART" id="SM01152">
    <property type="entry name" value="DUF167"/>
    <property type="match status" value="1"/>
</dbReference>
<evidence type="ECO:0000313" key="3">
    <source>
        <dbReference type="EMBL" id="MDM4017887.1"/>
    </source>
</evidence>
<dbReference type="NCBIfam" id="TIGR00251">
    <property type="entry name" value="DUF167 family protein"/>
    <property type="match status" value="1"/>
</dbReference>
<dbReference type="SUPFAM" id="SSF69786">
    <property type="entry name" value="YggU-like"/>
    <property type="match status" value="1"/>
</dbReference>
<name>A0ABT7PMZ6_9BACT</name>
<dbReference type="EMBL" id="JASZZN010000017">
    <property type="protein sequence ID" value="MDM4017887.1"/>
    <property type="molecule type" value="Genomic_DNA"/>
</dbReference>
<dbReference type="Proteomes" id="UP001239462">
    <property type="component" value="Unassembled WGS sequence"/>
</dbReference>
<dbReference type="InterPro" id="IPR036591">
    <property type="entry name" value="YggU-like_sf"/>
</dbReference>
<sequence>MIEFEIHARPNAAKNHVGGEHDGRLRVSVTAAPDKGKANKAIQKLLAKTLSIAPSAIELIGGATSRKKRFRIDVSSEVERRLKSELERVRSL</sequence>
<dbReference type="PANTHER" id="PTHR13420:SF7">
    <property type="entry name" value="UPF0235 PROTEIN C15ORF40"/>
    <property type="match status" value="1"/>
</dbReference>
<evidence type="ECO:0000256" key="2">
    <source>
        <dbReference type="HAMAP-Rule" id="MF_00634"/>
    </source>
</evidence>
<dbReference type="Pfam" id="PF02594">
    <property type="entry name" value="DUF167"/>
    <property type="match status" value="1"/>
</dbReference>
<dbReference type="InterPro" id="IPR003746">
    <property type="entry name" value="DUF167"/>
</dbReference>
<dbReference type="HAMAP" id="MF_00634">
    <property type="entry name" value="UPF0235"/>
    <property type="match status" value="1"/>
</dbReference>
<dbReference type="PANTHER" id="PTHR13420">
    <property type="entry name" value="UPF0235 PROTEIN C15ORF40"/>
    <property type="match status" value="1"/>
</dbReference>
<gene>
    <name evidence="3" type="ORF">QTN89_20740</name>
</gene>
<evidence type="ECO:0000256" key="1">
    <source>
        <dbReference type="ARBA" id="ARBA00010364"/>
    </source>
</evidence>
<accession>A0ABT7PMZ6</accession>
<evidence type="ECO:0000313" key="4">
    <source>
        <dbReference type="Proteomes" id="UP001239462"/>
    </source>
</evidence>
<keyword evidence="4" id="KW-1185">Reference proteome</keyword>
<protein>
    <recommendedName>
        <fullName evidence="2">UPF0235 protein QTN89_20740</fullName>
    </recommendedName>
</protein>
<comment type="similarity">
    <text evidence="1 2">Belongs to the UPF0235 family.</text>
</comment>
<organism evidence="3 4">
    <name type="scientific">Roseiconus lacunae</name>
    <dbReference type="NCBI Taxonomy" id="2605694"/>
    <lineage>
        <taxon>Bacteria</taxon>
        <taxon>Pseudomonadati</taxon>
        <taxon>Planctomycetota</taxon>
        <taxon>Planctomycetia</taxon>
        <taxon>Pirellulales</taxon>
        <taxon>Pirellulaceae</taxon>
        <taxon>Roseiconus</taxon>
    </lineage>
</organism>
<dbReference type="RefSeq" id="WP_289165460.1">
    <property type="nucleotide sequence ID" value="NZ_JASZZN010000017.1"/>
</dbReference>